<evidence type="ECO:0000256" key="2">
    <source>
        <dbReference type="SAM" id="MobiDB-lite"/>
    </source>
</evidence>
<evidence type="ECO:0000313" key="4">
    <source>
        <dbReference type="Proteomes" id="UP000728185"/>
    </source>
</evidence>
<evidence type="ECO:0000256" key="1">
    <source>
        <dbReference type="SAM" id="Coils"/>
    </source>
</evidence>
<feature type="compositionally biased region" description="Basic and acidic residues" evidence="2">
    <location>
        <begin position="410"/>
        <end position="426"/>
    </location>
</feature>
<feature type="region of interest" description="Disordered" evidence="2">
    <location>
        <begin position="546"/>
        <end position="574"/>
    </location>
</feature>
<keyword evidence="4" id="KW-1185">Reference proteome</keyword>
<feature type="region of interest" description="Disordered" evidence="2">
    <location>
        <begin position="288"/>
        <end position="310"/>
    </location>
</feature>
<feature type="compositionally biased region" description="Low complexity" evidence="2">
    <location>
        <begin position="342"/>
        <end position="353"/>
    </location>
</feature>
<keyword evidence="1" id="KW-0175">Coiled coil</keyword>
<feature type="compositionally biased region" description="Polar residues" evidence="2">
    <location>
        <begin position="361"/>
        <end position="370"/>
    </location>
</feature>
<dbReference type="EMBL" id="LUCM01011450">
    <property type="protein sequence ID" value="KAA0183973.1"/>
    <property type="molecule type" value="Genomic_DNA"/>
</dbReference>
<feature type="region of interest" description="Disordered" evidence="2">
    <location>
        <begin position="342"/>
        <end position="380"/>
    </location>
</feature>
<feature type="region of interest" description="Disordered" evidence="2">
    <location>
        <begin position="407"/>
        <end position="461"/>
    </location>
</feature>
<proteinExistence type="predicted"/>
<feature type="region of interest" description="Disordered" evidence="2">
    <location>
        <begin position="223"/>
        <end position="246"/>
    </location>
</feature>
<feature type="compositionally biased region" description="Polar residues" evidence="2">
    <location>
        <begin position="429"/>
        <end position="449"/>
    </location>
</feature>
<dbReference type="OrthoDB" id="6253248at2759"/>
<accession>A0A8E0RPA0</accession>
<protein>
    <submittedName>
        <fullName evidence="3">Uncharacterized protein</fullName>
    </submittedName>
</protein>
<feature type="region of interest" description="Disordered" evidence="2">
    <location>
        <begin position="482"/>
        <end position="516"/>
    </location>
</feature>
<gene>
    <name evidence="3" type="ORF">FBUS_07086</name>
</gene>
<dbReference type="Proteomes" id="UP000728185">
    <property type="component" value="Unassembled WGS sequence"/>
</dbReference>
<sequence length="574" mass="64538">MAPMDPVVAEIALKQCATLHDERGKLEEVRQRVEKNQSDAEFTVKRLQDELISRTSRAEEREIITLLIRSHQLELERADLDARYAISDTELKKREFLLDQLRQDNRLSDAIIRYQSTLLDSNKVERPRELDQLLELYEQQAGGIADRRVSFTGSSMDFRMIPHQFTSGLQSKASVSLTSLPTDNATNENRYCRTAKWLEYNGSRHASDADCSPDFRFVLAQKSAHMDHQSRGKQPQQQQQRGERQQLVSTLITVPISREPSTEQLSGELNHVDRDIRPAGHLKTHAVGVKHGSEDSTSSSSEVSRTRNAELETRSIAAVAQKRRDEKIKEKRMNFGKSKIVNSNQANRNSNHNDSNHCAVQESTSVSTNLGGKPSTLPQVRGFGVTPPWTNGTDSWPLIAGSRIVIESQKPSDRRPVRQTRGDRAAVLHNQSDSVSRCSVRADQSQTDLGSDKQHFPPTKAAKVPTMELRAQKMQAYLDTTKPRNRRLESGIPRSRSTPRPVPQKGTRVTGKDSSAILQVPQLVRINDHQFCNQTDLKQSTALGKLPNATCAPFPSISNLDRRRPAEMNQEANL</sequence>
<reference evidence="3" key="1">
    <citation type="submission" date="2019-05" db="EMBL/GenBank/DDBJ databases">
        <title>Annotation for the trematode Fasciolopsis buski.</title>
        <authorList>
            <person name="Choi Y.-J."/>
        </authorList>
    </citation>
    <scope>NUCLEOTIDE SEQUENCE</scope>
    <source>
        <strain evidence="3">HT</strain>
        <tissue evidence="3">Whole worm</tissue>
    </source>
</reference>
<feature type="coiled-coil region" evidence="1">
    <location>
        <begin position="19"/>
        <end position="50"/>
    </location>
</feature>
<dbReference type="AlphaFoldDB" id="A0A8E0RPA0"/>
<evidence type="ECO:0000313" key="3">
    <source>
        <dbReference type="EMBL" id="KAA0183973.1"/>
    </source>
</evidence>
<comment type="caution">
    <text evidence="3">The sequence shown here is derived from an EMBL/GenBank/DDBJ whole genome shotgun (WGS) entry which is preliminary data.</text>
</comment>
<organism evidence="3 4">
    <name type="scientific">Fasciolopsis buskii</name>
    <dbReference type="NCBI Taxonomy" id="27845"/>
    <lineage>
        <taxon>Eukaryota</taxon>
        <taxon>Metazoa</taxon>
        <taxon>Spiralia</taxon>
        <taxon>Lophotrochozoa</taxon>
        <taxon>Platyhelminthes</taxon>
        <taxon>Trematoda</taxon>
        <taxon>Digenea</taxon>
        <taxon>Plagiorchiida</taxon>
        <taxon>Echinostomata</taxon>
        <taxon>Echinostomatoidea</taxon>
        <taxon>Fasciolidae</taxon>
        <taxon>Fasciolopsis</taxon>
    </lineage>
</organism>
<name>A0A8E0RPA0_9TREM</name>